<dbReference type="InterPro" id="IPR027417">
    <property type="entry name" value="P-loop_NTPase"/>
</dbReference>
<geneLocation type="plasmid" evidence="14">
    <name>p</name>
</geneLocation>
<dbReference type="KEGG" id="vta:P0049"/>
<geneLocation type="plasmid" evidence="13">
    <name>P</name>
</geneLocation>
<evidence type="ECO:0000256" key="1">
    <source>
        <dbReference type="ARBA" id="ARBA00008059"/>
    </source>
</evidence>
<evidence type="ECO:0000256" key="3">
    <source>
        <dbReference type="ARBA" id="ARBA00022840"/>
    </source>
</evidence>
<dbReference type="GO" id="GO:0006260">
    <property type="term" value="P:DNA replication"/>
    <property type="evidence" value="ECO:0007669"/>
    <property type="project" value="TreeGrafter"/>
</dbReference>
<dbReference type="SUPFAM" id="SSF52540">
    <property type="entry name" value="P-loop containing nucleoside triphosphate hydrolases"/>
    <property type="match status" value="2"/>
</dbReference>
<dbReference type="CDD" id="cd00009">
    <property type="entry name" value="AAA"/>
    <property type="match status" value="1"/>
</dbReference>
<evidence type="ECO:0000313" key="8">
    <source>
        <dbReference type="EMBL" id="SON50101.1"/>
    </source>
</evidence>
<dbReference type="Pfam" id="PF01695">
    <property type="entry name" value="IstB_IS21"/>
    <property type="match status" value="1"/>
</dbReference>
<name>A0A2N8ZD68_9VIBR</name>
<dbReference type="KEGG" id="vta:A3488"/>
<evidence type="ECO:0000313" key="13">
    <source>
        <dbReference type="EMBL" id="SON53493.1"/>
    </source>
</evidence>
<dbReference type="KEGG" id="vta:A1863"/>
<dbReference type="EMBL" id="LT960613">
    <property type="protein sequence ID" value="SON53493.1"/>
    <property type="molecule type" value="Genomic_DNA"/>
</dbReference>
<organism evidence="7 14">
    <name type="scientific">Vibrio tapetis subsp. tapetis</name>
    <dbReference type="NCBI Taxonomy" id="1671868"/>
    <lineage>
        <taxon>Bacteria</taxon>
        <taxon>Pseudomonadati</taxon>
        <taxon>Pseudomonadota</taxon>
        <taxon>Gammaproteobacteria</taxon>
        <taxon>Vibrionales</taxon>
        <taxon>Vibrionaceae</taxon>
        <taxon>Vibrio</taxon>
    </lineage>
</organism>
<evidence type="ECO:0000313" key="11">
    <source>
        <dbReference type="EMBL" id="SON51435.1"/>
    </source>
</evidence>
<dbReference type="EMBL" id="LT960611">
    <property type="protein sequence ID" value="SON49356.1"/>
    <property type="molecule type" value="Genomic_DNA"/>
</dbReference>
<dbReference type="EMBL" id="LT960611">
    <property type="protein sequence ID" value="SON51487.1"/>
    <property type="molecule type" value="Genomic_DNA"/>
</dbReference>
<dbReference type="PIRSF" id="PIRSF003073">
    <property type="entry name" value="DNAC_TnpB_IstB"/>
    <property type="match status" value="1"/>
</dbReference>
<comment type="similarity">
    <text evidence="1">Belongs to the IS21/IS1162 putative ATP-binding protein family.</text>
</comment>
<dbReference type="OrthoDB" id="8150723at2"/>
<dbReference type="NCBIfam" id="NF038214">
    <property type="entry name" value="IS21_help_AAA"/>
    <property type="match status" value="1"/>
</dbReference>
<dbReference type="InterPro" id="IPR047661">
    <property type="entry name" value="IstB"/>
</dbReference>
<evidence type="ECO:0000313" key="5">
    <source>
        <dbReference type="EMBL" id="SON49036.1"/>
    </source>
</evidence>
<evidence type="ECO:0000313" key="7">
    <source>
        <dbReference type="EMBL" id="SON49842.1"/>
    </source>
</evidence>
<dbReference type="Gene3D" id="3.40.50.300">
    <property type="entry name" value="P-loop containing nucleotide triphosphate hydrolases"/>
    <property type="match status" value="1"/>
</dbReference>
<dbReference type="KEGG" id="vta:A2122"/>
<gene>
    <name evidence="5" type="ORF">VTAP4600_A1057</name>
    <name evidence="6" type="ORF">VTAP4600_A1377</name>
    <name evidence="7" type="ORF">VTAP4600_A1863</name>
    <name evidence="8" type="ORF">VTAP4600_A2122</name>
    <name evidence="9" type="ORF">VTAP4600_A2263</name>
    <name evidence="10" type="ORF">VTAP4600_A3406</name>
    <name evidence="11" type="ORF">VTAP4600_A3488</name>
    <name evidence="12" type="ORF">VTAP4600_A3540</name>
    <name evidence="13" type="ORF">VTAP4600_P0049</name>
</gene>
<dbReference type="InterPro" id="IPR028350">
    <property type="entry name" value="DNAC/IstB-like"/>
</dbReference>
<evidence type="ECO:0000256" key="2">
    <source>
        <dbReference type="ARBA" id="ARBA00022741"/>
    </source>
</evidence>
<protein>
    <recommendedName>
        <fullName evidence="4">AAA+ ATPase domain-containing protein</fullName>
    </recommendedName>
</protein>
<proteinExistence type="inferred from homology"/>
<evidence type="ECO:0000313" key="10">
    <source>
        <dbReference type="EMBL" id="SON51353.1"/>
    </source>
</evidence>
<dbReference type="PANTHER" id="PTHR30050:SF4">
    <property type="entry name" value="ATP-BINDING PROTEIN RV3427C IN INSERTION SEQUENCE-RELATED"/>
    <property type="match status" value="1"/>
</dbReference>
<dbReference type="EMBL" id="LT960611">
    <property type="protein sequence ID" value="SON50242.1"/>
    <property type="molecule type" value="Genomic_DNA"/>
</dbReference>
<dbReference type="InterPro" id="IPR003593">
    <property type="entry name" value="AAA+_ATPase"/>
</dbReference>
<dbReference type="KEGG" id="vta:A2263"/>
<dbReference type="InterPro" id="IPR002611">
    <property type="entry name" value="IstB_ATP-bd"/>
</dbReference>
<feature type="domain" description="AAA+ ATPase" evidence="4">
    <location>
        <begin position="97"/>
        <end position="230"/>
    </location>
</feature>
<keyword evidence="3" id="KW-0067">ATP-binding</keyword>
<evidence type="ECO:0000313" key="6">
    <source>
        <dbReference type="EMBL" id="SON49356.1"/>
    </source>
</evidence>
<keyword evidence="2" id="KW-0547">Nucleotide-binding</keyword>
<dbReference type="Proteomes" id="UP000235828">
    <property type="component" value="Chromosome A"/>
</dbReference>
<evidence type="ECO:0000259" key="4">
    <source>
        <dbReference type="SMART" id="SM00382"/>
    </source>
</evidence>
<keyword evidence="14" id="KW-1185">Reference proteome</keyword>
<evidence type="ECO:0000313" key="9">
    <source>
        <dbReference type="EMBL" id="SON50242.1"/>
    </source>
</evidence>
<dbReference type="KEGG" id="vta:A3540"/>
<sequence>MNQINEQLKALRLGHAAQALEQQREQLSTYAELAFEERLSLLLESELLNRNQTKIQRLKRQAKLRVDAQASQIIYKEGRGLMRSQMSELLTGIYLHKHQNILITGPTGAGKTYIACALSAQACEQQHSVRYYRLSRLLDDLSSGRLDGTYQKQLLALSKKGLLVLDDWGMEKLTQDHAGHLLELLEDRYQVSSTMMISQLPVKEWYNMIGNATVADAVLDRLIHNSHRLELGGESMRKLAQSDQLE</sequence>
<reference evidence="7 14" key="1">
    <citation type="submission" date="2017-10" db="EMBL/GenBank/DDBJ databases">
        <authorList>
            <person name="Banno H."/>
            <person name="Chua N.-H."/>
        </authorList>
    </citation>
    <scope>NUCLEOTIDE SEQUENCE [LARGE SCALE GENOMIC DNA]</scope>
    <source>
        <strain evidence="7">Vibrio tapetis CECT4600</strain>
        <plasmid evidence="14">Plasmid p</plasmid>
    </source>
</reference>
<keyword evidence="13" id="KW-0614">Plasmid</keyword>
<dbReference type="KEGG" id="vta:A1057"/>
<dbReference type="EMBL" id="LT960611">
    <property type="protein sequence ID" value="SON49842.1"/>
    <property type="molecule type" value="Genomic_DNA"/>
</dbReference>
<dbReference type="EMBL" id="LT960611">
    <property type="protein sequence ID" value="SON49036.1"/>
    <property type="molecule type" value="Genomic_DNA"/>
</dbReference>
<dbReference type="KEGG" id="vta:A3406"/>
<dbReference type="Proteomes" id="UP000235828">
    <property type="component" value="Plasmid P"/>
</dbReference>
<dbReference type="KEGG" id="vta:A1377"/>
<evidence type="ECO:0000313" key="14">
    <source>
        <dbReference type="Proteomes" id="UP000235828"/>
    </source>
</evidence>
<dbReference type="EMBL" id="LT960611">
    <property type="protein sequence ID" value="SON51435.1"/>
    <property type="molecule type" value="Genomic_DNA"/>
</dbReference>
<dbReference type="AlphaFoldDB" id="A0A2N8ZD68"/>
<dbReference type="GO" id="GO:0005524">
    <property type="term" value="F:ATP binding"/>
    <property type="evidence" value="ECO:0007669"/>
    <property type="project" value="UniProtKB-KW"/>
</dbReference>
<evidence type="ECO:0000313" key="12">
    <source>
        <dbReference type="EMBL" id="SON51487.1"/>
    </source>
</evidence>
<dbReference type="EMBL" id="LT960611">
    <property type="protein sequence ID" value="SON50101.1"/>
    <property type="molecule type" value="Genomic_DNA"/>
</dbReference>
<dbReference type="RefSeq" id="WP_012397030.1">
    <property type="nucleotide sequence ID" value="NZ_LT960611.1"/>
</dbReference>
<dbReference type="SMART" id="SM00382">
    <property type="entry name" value="AAA"/>
    <property type="match status" value="1"/>
</dbReference>
<dbReference type="EMBL" id="LT960611">
    <property type="protein sequence ID" value="SON51353.1"/>
    <property type="molecule type" value="Genomic_DNA"/>
</dbReference>
<dbReference type="PANTHER" id="PTHR30050">
    <property type="entry name" value="CHROMOSOMAL REPLICATION INITIATOR PROTEIN DNAA"/>
    <property type="match status" value="1"/>
</dbReference>
<accession>A0A2N8ZD68</accession>